<reference evidence="8" key="1">
    <citation type="journal article" date="2013" name="Stand. Genomic Sci.">
        <title>Complete genome sequence of Desulfocapsa sulfexigens, a marine deltaproteobacterium specialized in disproportionating inorganic sulfur compounds.</title>
        <authorList>
            <person name="Finster K.W."/>
            <person name="Kjeldsen K.U."/>
            <person name="Kube M."/>
            <person name="Reinhardt R."/>
            <person name="Mussmann M."/>
            <person name="Amann R."/>
            <person name="Schreiber L."/>
        </authorList>
    </citation>
    <scope>NUCLEOTIDE SEQUENCE [LARGE SCALE GENOMIC DNA]</scope>
    <source>
        <strain evidence="8">DSM 10523 / SB164P1</strain>
    </source>
</reference>
<dbReference type="InterPro" id="IPR052165">
    <property type="entry name" value="Membrane_assoc_protease"/>
</dbReference>
<dbReference type="InterPro" id="IPR002810">
    <property type="entry name" value="NfeD-like_C"/>
</dbReference>
<comment type="subcellular location">
    <subcellularLocation>
        <location evidence="1">Membrane</location>
        <topology evidence="1">Multi-pass membrane protein</topology>
    </subcellularLocation>
</comment>
<dbReference type="GO" id="GO:0006508">
    <property type="term" value="P:proteolysis"/>
    <property type="evidence" value="ECO:0007669"/>
    <property type="project" value="UniProtKB-KW"/>
</dbReference>
<feature type="transmembrane region" description="Helical" evidence="5">
    <location>
        <begin position="6"/>
        <end position="21"/>
    </location>
</feature>
<dbReference type="OrthoDB" id="5432219at2"/>
<keyword evidence="2 5" id="KW-0812">Transmembrane</keyword>
<feature type="transmembrane region" description="Helical" evidence="5">
    <location>
        <begin position="28"/>
        <end position="49"/>
    </location>
</feature>
<dbReference type="InterPro" id="IPR012340">
    <property type="entry name" value="NA-bd_OB-fold"/>
</dbReference>
<evidence type="ECO:0000256" key="3">
    <source>
        <dbReference type="ARBA" id="ARBA00022989"/>
    </source>
</evidence>
<dbReference type="HOGENOM" id="CLU_116732_1_2_7"/>
<dbReference type="PANTHER" id="PTHR33507:SF3">
    <property type="entry name" value="INNER MEMBRANE PROTEIN YBBJ"/>
    <property type="match status" value="1"/>
</dbReference>
<evidence type="ECO:0000259" key="6">
    <source>
        <dbReference type="Pfam" id="PF01957"/>
    </source>
</evidence>
<evidence type="ECO:0000256" key="2">
    <source>
        <dbReference type="ARBA" id="ARBA00022692"/>
    </source>
</evidence>
<dbReference type="AlphaFoldDB" id="M1PQQ1"/>
<feature type="domain" description="NfeD-like C-terminal" evidence="6">
    <location>
        <begin position="94"/>
        <end position="146"/>
    </location>
</feature>
<dbReference type="GO" id="GO:0008233">
    <property type="term" value="F:peptidase activity"/>
    <property type="evidence" value="ECO:0007669"/>
    <property type="project" value="UniProtKB-KW"/>
</dbReference>
<dbReference type="STRING" id="1167006.UWK_02190"/>
<accession>M1PQQ1</accession>
<dbReference type="Proteomes" id="UP000011721">
    <property type="component" value="Chromosome"/>
</dbReference>
<dbReference type="GO" id="GO:0005886">
    <property type="term" value="C:plasma membrane"/>
    <property type="evidence" value="ECO:0007669"/>
    <property type="project" value="TreeGrafter"/>
</dbReference>
<dbReference type="RefSeq" id="WP_015404419.1">
    <property type="nucleotide sequence ID" value="NC_020304.1"/>
</dbReference>
<evidence type="ECO:0000256" key="5">
    <source>
        <dbReference type="SAM" id="Phobius"/>
    </source>
</evidence>
<keyword evidence="7" id="KW-0378">Hydrolase</keyword>
<dbReference type="SUPFAM" id="SSF141322">
    <property type="entry name" value="NfeD domain-like"/>
    <property type="match status" value="1"/>
</dbReference>
<feature type="transmembrane region" description="Helical" evidence="5">
    <location>
        <begin position="55"/>
        <end position="73"/>
    </location>
</feature>
<proteinExistence type="predicted"/>
<evidence type="ECO:0000256" key="1">
    <source>
        <dbReference type="ARBA" id="ARBA00004141"/>
    </source>
</evidence>
<dbReference type="PANTHER" id="PTHR33507">
    <property type="entry name" value="INNER MEMBRANE PROTEIN YBBJ"/>
    <property type="match status" value="1"/>
</dbReference>
<keyword evidence="8" id="KW-1185">Reference proteome</keyword>
<gene>
    <name evidence="7" type="ordered locus">UWK_02190</name>
</gene>
<dbReference type="EMBL" id="CP003985">
    <property type="protein sequence ID" value="AGF78731.1"/>
    <property type="molecule type" value="Genomic_DNA"/>
</dbReference>
<dbReference type="Gene3D" id="2.40.50.140">
    <property type="entry name" value="Nucleic acid-binding proteins"/>
    <property type="match status" value="1"/>
</dbReference>
<sequence length="148" mass="16202">MMEITYPGLMWLSIGVTFFVLEMAVPGFVLFFFGLAAWLTALGCYIFPWSVNTQLGVFLVLSLVCLFGLRGIVKKVFIGDKKNEEADSILASGGEKCVVTATIKPPAEGQVKFAGTFWRAVSDEAIESGEVVEIVEQKELLITVKKLS</sequence>
<protein>
    <submittedName>
        <fullName evidence="7">Membrane protein implicated in regulation of membrane protease activity</fullName>
    </submittedName>
</protein>
<keyword evidence="3 5" id="KW-1133">Transmembrane helix</keyword>
<dbReference type="KEGG" id="dsf:UWK_02190"/>
<dbReference type="eggNOG" id="COG1585">
    <property type="taxonomic scope" value="Bacteria"/>
</dbReference>
<evidence type="ECO:0000313" key="8">
    <source>
        <dbReference type="Proteomes" id="UP000011721"/>
    </source>
</evidence>
<evidence type="ECO:0000313" key="7">
    <source>
        <dbReference type="EMBL" id="AGF78731.1"/>
    </source>
</evidence>
<organism evidence="7 8">
    <name type="scientific">Desulfocapsa sulfexigens (strain DSM 10523 / SB164P1)</name>
    <dbReference type="NCBI Taxonomy" id="1167006"/>
    <lineage>
        <taxon>Bacteria</taxon>
        <taxon>Pseudomonadati</taxon>
        <taxon>Thermodesulfobacteriota</taxon>
        <taxon>Desulfobulbia</taxon>
        <taxon>Desulfobulbales</taxon>
        <taxon>Desulfocapsaceae</taxon>
        <taxon>Desulfocapsa</taxon>
    </lineage>
</organism>
<keyword evidence="7" id="KW-0645">Protease</keyword>
<dbReference type="Pfam" id="PF01957">
    <property type="entry name" value="NfeD"/>
    <property type="match status" value="1"/>
</dbReference>
<keyword evidence="4 5" id="KW-0472">Membrane</keyword>
<name>M1PQQ1_DESSD</name>
<evidence type="ECO:0000256" key="4">
    <source>
        <dbReference type="ARBA" id="ARBA00023136"/>
    </source>
</evidence>